<evidence type="ECO:0008006" key="4">
    <source>
        <dbReference type="Google" id="ProtNLM"/>
    </source>
</evidence>
<evidence type="ECO:0000313" key="2">
    <source>
        <dbReference type="EMBL" id="ANZ40852.1"/>
    </source>
</evidence>
<accession>A0A1B2HT28</accession>
<feature type="transmembrane region" description="Helical" evidence="1">
    <location>
        <begin position="35"/>
        <end position="56"/>
    </location>
</feature>
<dbReference type="EMBL" id="CP016793">
    <property type="protein sequence ID" value="ANZ40852.1"/>
    <property type="molecule type" value="Genomic_DNA"/>
</dbReference>
<keyword evidence="3" id="KW-1185">Reference proteome</keyword>
<sequence>MRAAAYLCGAAAGCVLILVVVVAIAITTDRLGGGALYFAGLVAAHLVCQPIGRQVVVRSWVGFKRNISADGWSALAADARPPVLYLRSFLVDELLARTGETGVDYFRTEEERFARAFSRIGPLVAIGRPGEPLPPAGAPRVYVGDDWQQTVRELLHRSRLVLIGAGRGEGLRWELELVTVTVDPRRVVVLLPFGNWEYDHFRSEVAGLFPHPLPDLAPLPDADDHTVRAALHFREDWTAELVRLSTDRGTSLEMALLQQLAPVFAHLDDARAPARLRRQRDLRWLALSLAGLVLLLSAVWGLLRVFVLR</sequence>
<dbReference type="AlphaFoldDB" id="A0A1B2HT28"/>
<evidence type="ECO:0000313" key="3">
    <source>
        <dbReference type="Proteomes" id="UP000093053"/>
    </source>
</evidence>
<reference evidence="2 3" key="1">
    <citation type="submission" date="2016-07" db="EMBL/GenBank/DDBJ databases">
        <title>Complete genome sequence of the Lentzea guizhouensis DHS C013.</title>
        <authorList>
            <person name="Cao C."/>
        </authorList>
    </citation>
    <scope>NUCLEOTIDE SEQUENCE [LARGE SCALE GENOMIC DNA]</scope>
    <source>
        <strain evidence="2 3">DHS C013</strain>
    </source>
</reference>
<organism evidence="2 3">
    <name type="scientific">Lentzea guizhouensis</name>
    <dbReference type="NCBI Taxonomy" id="1586287"/>
    <lineage>
        <taxon>Bacteria</taxon>
        <taxon>Bacillati</taxon>
        <taxon>Actinomycetota</taxon>
        <taxon>Actinomycetes</taxon>
        <taxon>Pseudonocardiales</taxon>
        <taxon>Pseudonocardiaceae</taxon>
        <taxon>Lentzea</taxon>
    </lineage>
</organism>
<dbReference type="KEGG" id="led:BBK82_37580"/>
<dbReference type="STRING" id="1586287.BBK82_37580"/>
<keyword evidence="1" id="KW-0812">Transmembrane</keyword>
<protein>
    <recommendedName>
        <fullName evidence="4">Transferase</fullName>
    </recommendedName>
</protein>
<keyword evidence="1" id="KW-1133">Transmembrane helix</keyword>
<dbReference type="Proteomes" id="UP000093053">
    <property type="component" value="Chromosome"/>
</dbReference>
<gene>
    <name evidence="2" type="ORF">BBK82_37580</name>
</gene>
<keyword evidence="1" id="KW-0472">Membrane</keyword>
<proteinExistence type="predicted"/>
<evidence type="ECO:0000256" key="1">
    <source>
        <dbReference type="SAM" id="Phobius"/>
    </source>
</evidence>
<feature type="transmembrane region" description="Helical" evidence="1">
    <location>
        <begin position="284"/>
        <end position="303"/>
    </location>
</feature>
<name>A0A1B2HT28_9PSEU</name>